<evidence type="ECO:0000256" key="1">
    <source>
        <dbReference type="SAM" id="MobiDB-lite"/>
    </source>
</evidence>
<evidence type="ECO:0000313" key="3">
    <source>
        <dbReference type="EMBL" id="CAI2368114.1"/>
    </source>
</evidence>
<keyword evidence="4" id="KW-1185">Reference proteome</keyword>
<evidence type="ECO:0000313" key="4">
    <source>
        <dbReference type="Proteomes" id="UP001295684"/>
    </source>
</evidence>
<feature type="compositionally biased region" description="Acidic residues" evidence="1">
    <location>
        <begin position="28"/>
        <end position="38"/>
    </location>
</feature>
<name>A0AAD1UG01_EUPCR</name>
<dbReference type="PROSITE" id="PS50042">
    <property type="entry name" value="CNMP_BINDING_3"/>
    <property type="match status" value="1"/>
</dbReference>
<protein>
    <recommendedName>
        <fullName evidence="2">Cyclic nucleotide-binding domain-containing protein</fullName>
    </recommendedName>
</protein>
<comment type="caution">
    <text evidence="3">The sequence shown here is derived from an EMBL/GenBank/DDBJ whole genome shotgun (WGS) entry which is preliminary data.</text>
</comment>
<feature type="domain" description="Cyclic nucleotide-binding" evidence="2">
    <location>
        <begin position="317"/>
        <end position="390"/>
    </location>
</feature>
<organism evidence="3 4">
    <name type="scientific">Euplotes crassus</name>
    <dbReference type="NCBI Taxonomy" id="5936"/>
    <lineage>
        <taxon>Eukaryota</taxon>
        <taxon>Sar</taxon>
        <taxon>Alveolata</taxon>
        <taxon>Ciliophora</taxon>
        <taxon>Intramacronucleata</taxon>
        <taxon>Spirotrichea</taxon>
        <taxon>Hypotrichia</taxon>
        <taxon>Euplotida</taxon>
        <taxon>Euplotidae</taxon>
        <taxon>Moneuplotes</taxon>
    </lineage>
</organism>
<dbReference type="AlphaFoldDB" id="A0AAD1UG01"/>
<gene>
    <name evidence="3" type="ORF">ECRASSUSDP1_LOCUS9403</name>
</gene>
<feature type="region of interest" description="Disordered" evidence="1">
    <location>
        <begin position="85"/>
        <end position="177"/>
    </location>
</feature>
<feature type="compositionally biased region" description="Polar residues" evidence="1">
    <location>
        <begin position="120"/>
        <end position="132"/>
    </location>
</feature>
<evidence type="ECO:0000259" key="2">
    <source>
        <dbReference type="PROSITE" id="PS50042"/>
    </source>
</evidence>
<dbReference type="Proteomes" id="UP001295684">
    <property type="component" value="Unassembled WGS sequence"/>
</dbReference>
<dbReference type="InterPro" id="IPR018490">
    <property type="entry name" value="cNMP-bd_dom_sf"/>
</dbReference>
<feature type="compositionally biased region" description="Low complexity" evidence="1">
    <location>
        <begin position="94"/>
        <end position="117"/>
    </location>
</feature>
<accession>A0AAD1UG01</accession>
<dbReference type="SUPFAM" id="SSF51206">
    <property type="entry name" value="cAMP-binding domain-like"/>
    <property type="match status" value="1"/>
</dbReference>
<feature type="region of interest" description="Disordered" evidence="1">
    <location>
        <begin position="1"/>
        <end position="55"/>
    </location>
</feature>
<feature type="compositionally biased region" description="Polar residues" evidence="1">
    <location>
        <begin position="140"/>
        <end position="153"/>
    </location>
</feature>
<proteinExistence type="predicted"/>
<feature type="compositionally biased region" description="Acidic residues" evidence="1">
    <location>
        <begin position="1"/>
        <end position="13"/>
    </location>
</feature>
<dbReference type="InterPro" id="IPR000595">
    <property type="entry name" value="cNMP-bd_dom"/>
</dbReference>
<sequence length="459" mass="52635">MRDSIEIPEEIEFTESFRKGNDLNEGPPIDDDIDEDLPITESQEWKKRRDKHNPSLSKVVDETIIEENEQAIPDVEEFKNLKKLIMGPEVPTTSSSVKKNKFSISSKSSKASVSKYSAPTGKNSPPISQKSNQKLRKNSKISNPTNKPKNASQKPLGLTPSGSSSKHKTNKSFSYSNYPKTQDIKALKRPIQKTEFKSPKKDEVTVKILQKLYRIHSRFRLVIDETIDVSRPIYDTDDSKGKQIFDFGEKPELEEYEARVEKFMQLNSETYKEKQQLIKACFQIDESHEEEDKGEDEEQSAGIMHVSLLNLKKHHSLFLNLSTDMCNEMILQMPLLVLKDSELLYKEGEPINAAYIVVMGKVIMHSKKLGAIGLVKVGDVIGEECLVHNSKIKTRLENAYSSGETYVLECIPDFWDKLKNILLNLNQRSDFAKLARVVELCFVKKKSWRQYRKKKMKEL</sequence>
<dbReference type="EMBL" id="CAMPGE010009240">
    <property type="protein sequence ID" value="CAI2368114.1"/>
    <property type="molecule type" value="Genomic_DNA"/>
</dbReference>
<reference evidence="3" key="1">
    <citation type="submission" date="2023-07" db="EMBL/GenBank/DDBJ databases">
        <authorList>
            <consortium name="AG Swart"/>
            <person name="Singh M."/>
            <person name="Singh A."/>
            <person name="Seah K."/>
            <person name="Emmerich C."/>
        </authorList>
    </citation>
    <scope>NUCLEOTIDE SEQUENCE</scope>
    <source>
        <strain evidence="3">DP1</strain>
    </source>
</reference>
<dbReference type="Gene3D" id="2.60.120.10">
    <property type="entry name" value="Jelly Rolls"/>
    <property type="match status" value="1"/>
</dbReference>
<dbReference type="InterPro" id="IPR014710">
    <property type="entry name" value="RmlC-like_jellyroll"/>
</dbReference>